<sequence>MKYLHLPMILLGGQGTFWFYSFCTTKKSAKCLKNSNFVHLKKKKKKKRRLIVLSRLSGTRYTKPLWQIVCHHRVQNLMGIAINGCGSVYHAIPNIARNNNDELK</sequence>
<reference evidence="1" key="1">
    <citation type="submission" date="2021-05" db="EMBL/GenBank/DDBJ databases">
        <authorList>
            <person name="Alioto T."/>
            <person name="Alioto T."/>
            <person name="Gomez Garrido J."/>
        </authorList>
    </citation>
    <scope>NUCLEOTIDE SEQUENCE</scope>
</reference>
<accession>A0A8D9EZN3</accession>
<name>A0A8D9EZN3_9HEMI</name>
<protein>
    <submittedName>
        <fullName evidence="1">Uncharacterized protein</fullName>
    </submittedName>
</protein>
<dbReference type="EMBL" id="HBUF01580065">
    <property type="protein sequence ID" value="CAG6769860.1"/>
    <property type="molecule type" value="Transcribed_RNA"/>
</dbReference>
<evidence type="ECO:0000313" key="1">
    <source>
        <dbReference type="EMBL" id="CAG6769860.1"/>
    </source>
</evidence>
<dbReference type="AlphaFoldDB" id="A0A8D9EZN3"/>
<proteinExistence type="predicted"/>
<organism evidence="1">
    <name type="scientific">Cacopsylla melanoneura</name>
    <dbReference type="NCBI Taxonomy" id="428564"/>
    <lineage>
        <taxon>Eukaryota</taxon>
        <taxon>Metazoa</taxon>
        <taxon>Ecdysozoa</taxon>
        <taxon>Arthropoda</taxon>
        <taxon>Hexapoda</taxon>
        <taxon>Insecta</taxon>
        <taxon>Pterygota</taxon>
        <taxon>Neoptera</taxon>
        <taxon>Paraneoptera</taxon>
        <taxon>Hemiptera</taxon>
        <taxon>Sternorrhyncha</taxon>
        <taxon>Psylloidea</taxon>
        <taxon>Psyllidae</taxon>
        <taxon>Psyllinae</taxon>
        <taxon>Cacopsylla</taxon>
    </lineage>
</organism>
<dbReference type="EMBL" id="HBUF01580064">
    <property type="protein sequence ID" value="CAG6769859.1"/>
    <property type="molecule type" value="Transcribed_RNA"/>
</dbReference>